<feature type="region of interest" description="Disordered" evidence="4">
    <location>
        <begin position="186"/>
        <end position="213"/>
    </location>
</feature>
<evidence type="ECO:0000256" key="2">
    <source>
        <dbReference type="ARBA" id="ARBA00022729"/>
    </source>
</evidence>
<dbReference type="PANTHER" id="PTHR35089">
    <property type="entry name" value="CHAPERONE PROTEIN SKP"/>
    <property type="match status" value="1"/>
</dbReference>
<evidence type="ECO:0000256" key="4">
    <source>
        <dbReference type="SAM" id="MobiDB-lite"/>
    </source>
</evidence>
<evidence type="ECO:0000256" key="5">
    <source>
        <dbReference type="SAM" id="SignalP"/>
    </source>
</evidence>
<dbReference type="Gene3D" id="3.30.910.20">
    <property type="entry name" value="Skp domain"/>
    <property type="match status" value="1"/>
</dbReference>
<evidence type="ECO:0000256" key="3">
    <source>
        <dbReference type="SAM" id="Coils"/>
    </source>
</evidence>
<protein>
    <submittedName>
        <fullName evidence="6">Periplasmic chaperone for outer membrane proteins Skp</fullName>
    </submittedName>
</protein>
<evidence type="ECO:0000313" key="7">
    <source>
        <dbReference type="Proteomes" id="UP000199029"/>
    </source>
</evidence>
<feature type="compositionally biased region" description="Low complexity" evidence="4">
    <location>
        <begin position="191"/>
        <end position="203"/>
    </location>
</feature>
<accession>A0A1I5Y5N5</accession>
<dbReference type="STRING" id="1227077.SAMN04515668_2245"/>
<dbReference type="GO" id="GO:0005829">
    <property type="term" value="C:cytosol"/>
    <property type="evidence" value="ECO:0007669"/>
    <property type="project" value="TreeGrafter"/>
</dbReference>
<dbReference type="SMART" id="SM00935">
    <property type="entry name" value="OmpH"/>
    <property type="match status" value="1"/>
</dbReference>
<proteinExistence type="inferred from homology"/>
<evidence type="ECO:0000256" key="1">
    <source>
        <dbReference type="ARBA" id="ARBA00009091"/>
    </source>
</evidence>
<comment type="similarity">
    <text evidence="1">Belongs to the Skp family.</text>
</comment>
<dbReference type="InterPro" id="IPR024930">
    <property type="entry name" value="Skp_dom_sf"/>
</dbReference>
<dbReference type="Proteomes" id="UP000199029">
    <property type="component" value="Unassembled WGS sequence"/>
</dbReference>
<sequence>MNLVKIFRLTLAAALLTAGTLATTSAQAQAPLKIGYTDVQYVLAQMPESKQIESDLKAYNTQLEGQLRSKSGELEAKYKAYQQGEATMTDIVKADKQKEMQNMQQSIQEFQRSAEQSLQQKQQTLLKPALDKLQKNIDAVAEENGFTYVFNSDGGGSPLLLHAPKDGDISDLVLKKMGITPGAAATIKSGPTTAPATAPAVPVNSKTKTKTKK</sequence>
<evidence type="ECO:0000313" key="6">
    <source>
        <dbReference type="EMBL" id="SFQ39489.1"/>
    </source>
</evidence>
<dbReference type="Pfam" id="PF03938">
    <property type="entry name" value="OmpH"/>
    <property type="match status" value="1"/>
</dbReference>
<feature type="signal peptide" evidence="5">
    <location>
        <begin position="1"/>
        <end position="28"/>
    </location>
</feature>
<feature type="coiled-coil region" evidence="3">
    <location>
        <begin position="93"/>
        <end position="120"/>
    </location>
</feature>
<keyword evidence="2 5" id="KW-0732">Signal</keyword>
<dbReference type="OrthoDB" id="1493480at2"/>
<dbReference type="InterPro" id="IPR005632">
    <property type="entry name" value="Chaperone_Skp"/>
</dbReference>
<keyword evidence="3" id="KW-0175">Coiled coil</keyword>
<organism evidence="6 7">
    <name type="scientific">Hymenobacter arizonensis</name>
    <name type="common">Siccationidurans arizonensis</name>
    <dbReference type="NCBI Taxonomy" id="1227077"/>
    <lineage>
        <taxon>Bacteria</taxon>
        <taxon>Pseudomonadati</taxon>
        <taxon>Bacteroidota</taxon>
        <taxon>Cytophagia</taxon>
        <taxon>Cytophagales</taxon>
        <taxon>Hymenobacteraceae</taxon>
        <taxon>Hymenobacter</taxon>
    </lineage>
</organism>
<dbReference type="AlphaFoldDB" id="A0A1I5Y5N5"/>
<keyword evidence="7" id="KW-1185">Reference proteome</keyword>
<feature type="chain" id="PRO_5011636325" evidence="5">
    <location>
        <begin position="29"/>
        <end position="213"/>
    </location>
</feature>
<dbReference type="GO" id="GO:0051082">
    <property type="term" value="F:unfolded protein binding"/>
    <property type="evidence" value="ECO:0007669"/>
    <property type="project" value="InterPro"/>
</dbReference>
<dbReference type="EMBL" id="FOXS01000002">
    <property type="protein sequence ID" value="SFQ39489.1"/>
    <property type="molecule type" value="Genomic_DNA"/>
</dbReference>
<dbReference type="PANTHER" id="PTHR35089:SF1">
    <property type="entry name" value="CHAPERONE PROTEIN SKP"/>
    <property type="match status" value="1"/>
</dbReference>
<dbReference type="SUPFAM" id="SSF111384">
    <property type="entry name" value="OmpH-like"/>
    <property type="match status" value="1"/>
</dbReference>
<name>A0A1I5Y5N5_HYMAR</name>
<reference evidence="7" key="1">
    <citation type="submission" date="2016-10" db="EMBL/GenBank/DDBJ databases">
        <authorList>
            <person name="Varghese N."/>
            <person name="Submissions S."/>
        </authorList>
    </citation>
    <scope>NUCLEOTIDE SEQUENCE [LARGE SCALE GENOMIC DNA]</scope>
    <source>
        <strain evidence="7">OR362-8,ATCC BAA-1266,JCM 13504</strain>
    </source>
</reference>
<dbReference type="GO" id="GO:0050821">
    <property type="term" value="P:protein stabilization"/>
    <property type="evidence" value="ECO:0007669"/>
    <property type="project" value="TreeGrafter"/>
</dbReference>
<gene>
    <name evidence="6" type="ORF">SAMN04515668_2245</name>
</gene>